<name>A0ABQ9GMH4_9NEOP</name>
<gene>
    <name evidence="1" type="ORF">PR048_026842</name>
</gene>
<proteinExistence type="predicted"/>
<organism evidence="1 2">
    <name type="scientific">Dryococelus australis</name>
    <dbReference type="NCBI Taxonomy" id="614101"/>
    <lineage>
        <taxon>Eukaryota</taxon>
        <taxon>Metazoa</taxon>
        <taxon>Ecdysozoa</taxon>
        <taxon>Arthropoda</taxon>
        <taxon>Hexapoda</taxon>
        <taxon>Insecta</taxon>
        <taxon>Pterygota</taxon>
        <taxon>Neoptera</taxon>
        <taxon>Polyneoptera</taxon>
        <taxon>Phasmatodea</taxon>
        <taxon>Verophasmatodea</taxon>
        <taxon>Anareolatae</taxon>
        <taxon>Phasmatidae</taxon>
        <taxon>Eurycanthinae</taxon>
        <taxon>Dryococelus</taxon>
    </lineage>
</organism>
<keyword evidence="2" id="KW-1185">Reference proteome</keyword>
<dbReference type="Gene3D" id="3.90.70.80">
    <property type="match status" value="1"/>
</dbReference>
<dbReference type="Proteomes" id="UP001159363">
    <property type="component" value="Chromosome 10"/>
</dbReference>
<sequence length="122" mass="13535">MLRKLAVRSLRKNLQLREEVLQSMAAHGLRYAHLTKEEGVDQFLADLGQPGFPGGRESLRALANITEAHIVVYPEQGHVYEVSSSTTAPLINVSISQRLLTDEQGRTNLQYDSVVEVKPANP</sequence>
<dbReference type="CDD" id="cd22744">
    <property type="entry name" value="OTU"/>
    <property type="match status" value="1"/>
</dbReference>
<evidence type="ECO:0000313" key="2">
    <source>
        <dbReference type="Proteomes" id="UP001159363"/>
    </source>
</evidence>
<accession>A0ABQ9GMH4</accession>
<protein>
    <submittedName>
        <fullName evidence="1">Uncharacterized protein</fullName>
    </submittedName>
</protein>
<dbReference type="EMBL" id="JARBHB010000011">
    <property type="protein sequence ID" value="KAJ8873209.1"/>
    <property type="molecule type" value="Genomic_DNA"/>
</dbReference>
<reference evidence="1 2" key="1">
    <citation type="submission" date="2023-02" db="EMBL/GenBank/DDBJ databases">
        <title>LHISI_Scaffold_Assembly.</title>
        <authorList>
            <person name="Stuart O.P."/>
            <person name="Cleave R."/>
            <person name="Magrath M.J.L."/>
            <person name="Mikheyev A.S."/>
        </authorList>
    </citation>
    <scope>NUCLEOTIDE SEQUENCE [LARGE SCALE GENOMIC DNA]</scope>
    <source>
        <strain evidence="1">Daus_M_001</strain>
        <tissue evidence="1">Leg muscle</tissue>
    </source>
</reference>
<evidence type="ECO:0000313" key="1">
    <source>
        <dbReference type="EMBL" id="KAJ8873209.1"/>
    </source>
</evidence>
<comment type="caution">
    <text evidence="1">The sequence shown here is derived from an EMBL/GenBank/DDBJ whole genome shotgun (WGS) entry which is preliminary data.</text>
</comment>